<evidence type="ECO:0000256" key="3">
    <source>
        <dbReference type="ARBA" id="ARBA00016439"/>
    </source>
</evidence>
<dbReference type="Gene3D" id="3.30.70.330">
    <property type="match status" value="1"/>
</dbReference>
<dbReference type="InterPro" id="IPR012677">
    <property type="entry name" value="Nucleotide-bd_a/b_plait_sf"/>
</dbReference>
<dbReference type="Proteomes" id="UP001158576">
    <property type="component" value="Chromosome 1"/>
</dbReference>
<keyword evidence="8 13" id="KW-0906">Nuclear pore complex</keyword>
<protein>
    <recommendedName>
        <fullName evidence="3">Nucleoporin NUP35</fullName>
    </recommendedName>
    <alternativeName>
        <fullName evidence="12">35 kDa nucleoporin</fullName>
    </alternativeName>
    <alternativeName>
        <fullName evidence="11">Nuclear pore complex protein Nup53</fullName>
    </alternativeName>
    <alternativeName>
        <fullName evidence="10">Nucleoporin NUP53</fullName>
    </alternativeName>
</protein>
<keyword evidence="7" id="KW-0811">Translocation</keyword>
<evidence type="ECO:0000256" key="2">
    <source>
        <dbReference type="ARBA" id="ARBA00009454"/>
    </source>
</evidence>
<gene>
    <name evidence="16" type="ORF">OKIOD_LOCUS11433</name>
</gene>
<keyword evidence="5 13" id="KW-0509">mRNA transport</keyword>
<evidence type="ECO:0000256" key="1">
    <source>
        <dbReference type="ARBA" id="ARBA00004567"/>
    </source>
</evidence>
<keyword evidence="4 13" id="KW-0813">Transport</keyword>
<evidence type="ECO:0000313" key="16">
    <source>
        <dbReference type="EMBL" id="CAG5106067.1"/>
    </source>
</evidence>
<evidence type="ECO:0000256" key="4">
    <source>
        <dbReference type="ARBA" id="ARBA00022448"/>
    </source>
</evidence>
<feature type="compositionally biased region" description="Polar residues" evidence="14">
    <location>
        <begin position="1"/>
        <end position="15"/>
    </location>
</feature>
<evidence type="ECO:0000256" key="10">
    <source>
        <dbReference type="ARBA" id="ARBA00029997"/>
    </source>
</evidence>
<feature type="compositionally biased region" description="Polar residues" evidence="14">
    <location>
        <begin position="26"/>
        <end position="42"/>
    </location>
</feature>
<accession>A0ABN7STJ1</accession>
<dbReference type="InterPro" id="IPR035979">
    <property type="entry name" value="RBD_domain_sf"/>
</dbReference>
<evidence type="ECO:0000256" key="14">
    <source>
        <dbReference type="SAM" id="MobiDB-lite"/>
    </source>
</evidence>
<evidence type="ECO:0000256" key="13">
    <source>
        <dbReference type="PROSITE-ProRule" id="PRU00804"/>
    </source>
</evidence>
<dbReference type="PROSITE" id="PS51472">
    <property type="entry name" value="RRM_NUP35"/>
    <property type="match status" value="1"/>
</dbReference>
<keyword evidence="9 13" id="KW-0539">Nucleus</keyword>
<evidence type="ECO:0000256" key="11">
    <source>
        <dbReference type="ARBA" id="ARBA00030113"/>
    </source>
</evidence>
<evidence type="ECO:0000259" key="15">
    <source>
        <dbReference type="PROSITE" id="PS51472"/>
    </source>
</evidence>
<dbReference type="CDD" id="cd12441">
    <property type="entry name" value="RRM_Nup53_like"/>
    <property type="match status" value="1"/>
</dbReference>
<organism evidence="16 17">
    <name type="scientific">Oikopleura dioica</name>
    <name type="common">Tunicate</name>
    <dbReference type="NCBI Taxonomy" id="34765"/>
    <lineage>
        <taxon>Eukaryota</taxon>
        <taxon>Metazoa</taxon>
        <taxon>Chordata</taxon>
        <taxon>Tunicata</taxon>
        <taxon>Appendicularia</taxon>
        <taxon>Copelata</taxon>
        <taxon>Oikopleuridae</taxon>
        <taxon>Oikopleura</taxon>
    </lineage>
</organism>
<evidence type="ECO:0000256" key="8">
    <source>
        <dbReference type="ARBA" id="ARBA00023132"/>
    </source>
</evidence>
<evidence type="ECO:0000313" key="17">
    <source>
        <dbReference type="Proteomes" id="UP001158576"/>
    </source>
</evidence>
<keyword evidence="17" id="KW-1185">Reference proteome</keyword>
<evidence type="ECO:0000256" key="9">
    <source>
        <dbReference type="ARBA" id="ARBA00023242"/>
    </source>
</evidence>
<reference evidence="16 17" key="1">
    <citation type="submission" date="2021-04" db="EMBL/GenBank/DDBJ databases">
        <authorList>
            <person name="Bliznina A."/>
        </authorList>
    </citation>
    <scope>NUCLEOTIDE SEQUENCE [LARGE SCALE GENOMIC DNA]</scope>
</reference>
<evidence type="ECO:0000256" key="7">
    <source>
        <dbReference type="ARBA" id="ARBA00023010"/>
    </source>
</evidence>
<dbReference type="EMBL" id="OU015566">
    <property type="protein sequence ID" value="CAG5106067.1"/>
    <property type="molecule type" value="Genomic_DNA"/>
</dbReference>
<dbReference type="SUPFAM" id="SSF54928">
    <property type="entry name" value="RNA-binding domain, RBD"/>
    <property type="match status" value="1"/>
</dbReference>
<evidence type="ECO:0000256" key="6">
    <source>
        <dbReference type="ARBA" id="ARBA00022927"/>
    </source>
</evidence>
<dbReference type="Pfam" id="PF05172">
    <property type="entry name" value="RRM_Nup35"/>
    <property type="match status" value="1"/>
</dbReference>
<proteinExistence type="inferred from homology"/>
<dbReference type="InterPro" id="IPR007846">
    <property type="entry name" value="RRM_NUP35_dom"/>
</dbReference>
<comment type="similarity">
    <text evidence="2">Belongs to the Nup35 family.</text>
</comment>
<dbReference type="PANTHER" id="PTHR21527">
    <property type="entry name" value="NUCLEOPORIN NUP35"/>
    <property type="match status" value="1"/>
</dbReference>
<keyword evidence="6" id="KW-0653">Protein transport</keyword>
<name>A0ABN7STJ1_OIKDI</name>
<sequence>MDSRTSRLNPLGTSFTEKHWELSDPGSDTSELFQSRQRTPVRSTPEIRRNNFAGRKGKNAPPIVGLSPEKLDAKCVESTARLEDVPKIDLNSSRCQVDPFYEHGEDDIVWNPSCVTIFGFAENMVMHILRHFSNIGRITRYQIPKEGTNWIFVQFENHLQAKRAREKHGDIISGCMVGVTKCFDEEFNNASNQVACNDTFIMASKSFAGSSGDTLNSSTSSRFSGMRNCSVLSPYNQRKRVLDPPFNHGEEGVPTKSAGVFQRALGYIFNW</sequence>
<feature type="domain" description="RRM Nup35-type" evidence="15">
    <location>
        <begin position="109"/>
        <end position="189"/>
    </location>
</feature>
<evidence type="ECO:0000256" key="12">
    <source>
        <dbReference type="ARBA" id="ARBA00030250"/>
    </source>
</evidence>
<comment type="subcellular location">
    <subcellularLocation>
        <location evidence="1">Nucleus</location>
        <location evidence="1">Nuclear pore complex</location>
    </subcellularLocation>
</comment>
<feature type="region of interest" description="Disordered" evidence="14">
    <location>
        <begin position="1"/>
        <end position="43"/>
    </location>
</feature>
<dbReference type="PANTHER" id="PTHR21527:SF6">
    <property type="entry name" value="NUCLEOPORIN NUP35"/>
    <property type="match status" value="1"/>
</dbReference>
<evidence type="ECO:0000256" key="5">
    <source>
        <dbReference type="ARBA" id="ARBA00022816"/>
    </source>
</evidence>